<dbReference type="SUPFAM" id="SSF57414">
    <property type="entry name" value="Hairpin loop containing domain-like"/>
    <property type="match status" value="1"/>
</dbReference>
<dbReference type="RefSeq" id="XP_031555120.1">
    <property type="nucleotide sequence ID" value="XM_031699260.1"/>
</dbReference>
<dbReference type="AlphaFoldDB" id="A0A6P8HR59"/>
<evidence type="ECO:0000313" key="6">
    <source>
        <dbReference type="RefSeq" id="XP_031555121.1"/>
    </source>
</evidence>
<dbReference type="Pfam" id="PF00754">
    <property type="entry name" value="F5_F8_type_C"/>
    <property type="match status" value="1"/>
</dbReference>
<dbReference type="OrthoDB" id="5988052at2759"/>
<dbReference type="Proteomes" id="UP000515163">
    <property type="component" value="Unplaced"/>
</dbReference>
<evidence type="ECO:0000259" key="3">
    <source>
        <dbReference type="PROSITE" id="PS50948"/>
    </source>
</evidence>
<dbReference type="PANTHER" id="PTHR24543">
    <property type="entry name" value="MULTICOPPER OXIDASE-RELATED"/>
    <property type="match status" value="1"/>
</dbReference>
<dbReference type="FunFam" id="2.60.120.260:FF:000016">
    <property type="entry name" value="Contactin-associated protein-like 4 isoform 1"/>
    <property type="match status" value="1"/>
</dbReference>
<feature type="chain" id="PRO_5044653090" evidence="1">
    <location>
        <begin position="22"/>
        <end position="293"/>
    </location>
</feature>
<proteinExistence type="predicted"/>
<evidence type="ECO:0000259" key="2">
    <source>
        <dbReference type="PROSITE" id="PS50022"/>
    </source>
</evidence>
<evidence type="ECO:0000313" key="7">
    <source>
        <dbReference type="RefSeq" id="XP_031555122.1"/>
    </source>
</evidence>
<evidence type="ECO:0000313" key="5">
    <source>
        <dbReference type="RefSeq" id="XP_031555120.1"/>
    </source>
</evidence>
<dbReference type="KEGG" id="aten:116292029"/>
<dbReference type="PROSITE" id="PS50022">
    <property type="entry name" value="FA58C_3"/>
    <property type="match status" value="1"/>
</dbReference>
<dbReference type="CDD" id="cd00057">
    <property type="entry name" value="FA58C"/>
    <property type="match status" value="1"/>
</dbReference>
<dbReference type="Pfam" id="PF00024">
    <property type="entry name" value="PAN_1"/>
    <property type="match status" value="1"/>
</dbReference>
<protein>
    <submittedName>
        <fullName evidence="5 6">Lactadherin-like isoform X1</fullName>
    </submittedName>
</protein>
<accession>A0A6P8HR59</accession>
<dbReference type="GeneID" id="116292029"/>
<keyword evidence="1" id="KW-0732">Signal</keyword>
<name>A0A6P8HR59_ACTTE</name>
<dbReference type="SMART" id="SM00473">
    <property type="entry name" value="PAN_AP"/>
    <property type="match status" value="1"/>
</dbReference>
<dbReference type="PANTHER" id="PTHR24543:SF291">
    <property type="entry name" value="SMOKE ALARM, ISOFORM D"/>
    <property type="match status" value="1"/>
</dbReference>
<evidence type="ECO:0000256" key="1">
    <source>
        <dbReference type="SAM" id="SignalP"/>
    </source>
</evidence>
<keyword evidence="4" id="KW-1185">Reference proteome</keyword>
<dbReference type="Gene3D" id="3.50.4.10">
    <property type="entry name" value="Hepatocyte Growth Factor"/>
    <property type="match status" value="1"/>
</dbReference>
<gene>
    <name evidence="5 6 7 8" type="primary">LOC116292029</name>
</gene>
<evidence type="ECO:0000313" key="4">
    <source>
        <dbReference type="Proteomes" id="UP000515163"/>
    </source>
</evidence>
<dbReference type="InterPro" id="IPR000421">
    <property type="entry name" value="FA58C"/>
</dbReference>
<organism evidence="4 5">
    <name type="scientific">Actinia tenebrosa</name>
    <name type="common">Australian red waratah sea anemone</name>
    <dbReference type="NCBI Taxonomy" id="6105"/>
    <lineage>
        <taxon>Eukaryota</taxon>
        <taxon>Metazoa</taxon>
        <taxon>Cnidaria</taxon>
        <taxon>Anthozoa</taxon>
        <taxon>Hexacorallia</taxon>
        <taxon>Actiniaria</taxon>
        <taxon>Actiniidae</taxon>
        <taxon>Actinia</taxon>
    </lineage>
</organism>
<dbReference type="Gene3D" id="2.60.120.260">
    <property type="entry name" value="Galactose-binding domain-like"/>
    <property type="match status" value="1"/>
</dbReference>
<dbReference type="RefSeq" id="XP_031555121.1">
    <property type="nucleotide sequence ID" value="XM_031699261.1"/>
</dbReference>
<dbReference type="InterPro" id="IPR008979">
    <property type="entry name" value="Galactose-bd-like_sf"/>
</dbReference>
<sequence>MMYSVLSLLMSLPFILHDIWCLDCPSTYTQTNFILKHHVLSSTTVKNYQECYDKCASTTDCHSMNFYDRSQRCELNKGSHLSNPVDLVYNEEGTYSVHDSRSVETCSDKYCSTDTICVMKNNTFECKDCAFAFGMGVDSRKIPNSAITASSTWGSGGHEPWRGRLNNYPVTTPYNVGVDVGCWSARSNTVGQYLQVDLGHVVYVTMVATQGRPYSHAQYVRKYSLAYKNSDNSFVDYKIANIVKIFQGNTDLSTIVTHRLPDKIKTQYIRFVVREWYGHISMRAEVYGCQIPV</sequence>
<feature type="signal peptide" evidence="1">
    <location>
        <begin position="1"/>
        <end position="21"/>
    </location>
</feature>
<dbReference type="SUPFAM" id="SSF49785">
    <property type="entry name" value="Galactose-binding domain-like"/>
    <property type="match status" value="1"/>
</dbReference>
<evidence type="ECO:0000313" key="8">
    <source>
        <dbReference type="RefSeq" id="XP_031555123.1"/>
    </source>
</evidence>
<dbReference type="InterPro" id="IPR003609">
    <property type="entry name" value="Pan_app"/>
</dbReference>
<dbReference type="RefSeq" id="XP_031555123.1">
    <property type="nucleotide sequence ID" value="XM_031699263.1"/>
</dbReference>
<dbReference type="SMART" id="SM00231">
    <property type="entry name" value="FA58C"/>
    <property type="match status" value="1"/>
</dbReference>
<dbReference type="CDD" id="cd01099">
    <property type="entry name" value="PAN_AP_HGF"/>
    <property type="match status" value="1"/>
</dbReference>
<feature type="domain" description="F5/8 type C" evidence="2">
    <location>
        <begin position="129"/>
        <end position="289"/>
    </location>
</feature>
<dbReference type="RefSeq" id="XP_031555122.1">
    <property type="nucleotide sequence ID" value="XM_031699262.1"/>
</dbReference>
<reference evidence="5 6" key="1">
    <citation type="submission" date="2025-04" db="UniProtKB">
        <authorList>
            <consortium name="RefSeq"/>
        </authorList>
    </citation>
    <scope>IDENTIFICATION</scope>
    <source>
        <tissue evidence="5 6">Tentacle</tissue>
    </source>
</reference>
<feature type="domain" description="Apple" evidence="3">
    <location>
        <begin position="24"/>
        <end position="100"/>
    </location>
</feature>
<dbReference type="PROSITE" id="PS50948">
    <property type="entry name" value="PAN"/>
    <property type="match status" value="1"/>
</dbReference>